<organism evidence="2 3">
    <name type="scientific">Reticulomyxa filosa</name>
    <dbReference type="NCBI Taxonomy" id="46433"/>
    <lineage>
        <taxon>Eukaryota</taxon>
        <taxon>Sar</taxon>
        <taxon>Rhizaria</taxon>
        <taxon>Retaria</taxon>
        <taxon>Foraminifera</taxon>
        <taxon>Monothalamids</taxon>
        <taxon>Reticulomyxidae</taxon>
        <taxon>Reticulomyxa</taxon>
    </lineage>
</organism>
<dbReference type="Proteomes" id="UP000023152">
    <property type="component" value="Unassembled WGS sequence"/>
</dbReference>
<evidence type="ECO:0000313" key="3">
    <source>
        <dbReference type="Proteomes" id="UP000023152"/>
    </source>
</evidence>
<dbReference type="SUPFAM" id="SSF46579">
    <property type="entry name" value="Prefoldin"/>
    <property type="match status" value="1"/>
</dbReference>
<dbReference type="GO" id="GO:0005737">
    <property type="term" value="C:cytoplasm"/>
    <property type="evidence" value="ECO:0007669"/>
    <property type="project" value="TreeGrafter"/>
</dbReference>
<evidence type="ECO:0000256" key="1">
    <source>
        <dbReference type="ARBA" id="ARBA00010048"/>
    </source>
</evidence>
<accession>X6NHC8</accession>
<sequence>MCLYNMKDLICDFKTSSKITRKFLYSEMAKAETKSNKQAIPIEQLPPVQLLQLKEQQQQFHEQNYQTLVMAKNRYQASKDVLDRMKADNSNKQTLIPLTDSLYIPAKLTTSKVLVDLGVGYFAERTPKQAQGYFERKIVVWCTAFFLFILYDVCVLNGCSQLVGEKIEQVRKAIDQDENSIAQIDGVLLQRQKELMANYYSSLKICHSANFCLGDSSSLTLFVKPVLTYSFNPTDLKHS</sequence>
<comment type="similarity">
    <text evidence="1">Belongs to the prefoldin subunit alpha family.</text>
</comment>
<dbReference type="Pfam" id="PF02996">
    <property type="entry name" value="Prefoldin"/>
    <property type="match status" value="1"/>
</dbReference>
<dbReference type="OrthoDB" id="10267474at2759"/>
<dbReference type="GO" id="GO:1990115">
    <property type="term" value="P:RNA polymerase III assembly"/>
    <property type="evidence" value="ECO:0007669"/>
    <property type="project" value="TreeGrafter"/>
</dbReference>
<dbReference type="GO" id="GO:0006457">
    <property type="term" value="P:protein folding"/>
    <property type="evidence" value="ECO:0007669"/>
    <property type="project" value="InterPro"/>
</dbReference>
<dbReference type="PANTHER" id="PTHR12674">
    <property type="entry name" value="PREFOLDIN SUBUNIT 5"/>
    <property type="match status" value="1"/>
</dbReference>
<dbReference type="GO" id="GO:0051082">
    <property type="term" value="F:unfolded protein binding"/>
    <property type="evidence" value="ECO:0007669"/>
    <property type="project" value="InterPro"/>
</dbReference>
<dbReference type="GO" id="GO:0016272">
    <property type="term" value="C:prefoldin complex"/>
    <property type="evidence" value="ECO:0007669"/>
    <property type="project" value="InterPro"/>
</dbReference>
<keyword evidence="3" id="KW-1185">Reference proteome</keyword>
<dbReference type="InterPro" id="IPR004127">
    <property type="entry name" value="Prefoldin_subunit_alpha"/>
</dbReference>
<dbReference type="NCBIfam" id="TIGR00293">
    <property type="entry name" value="prefoldin subunit alpha"/>
    <property type="match status" value="1"/>
</dbReference>
<dbReference type="AlphaFoldDB" id="X6NHC8"/>
<reference evidence="2 3" key="1">
    <citation type="journal article" date="2013" name="Curr. Biol.">
        <title>The Genome of the Foraminiferan Reticulomyxa filosa.</title>
        <authorList>
            <person name="Glockner G."/>
            <person name="Hulsmann N."/>
            <person name="Schleicher M."/>
            <person name="Noegel A.A."/>
            <person name="Eichinger L."/>
            <person name="Gallinger C."/>
            <person name="Pawlowski J."/>
            <person name="Sierra R."/>
            <person name="Euteneuer U."/>
            <person name="Pillet L."/>
            <person name="Moustafa A."/>
            <person name="Platzer M."/>
            <person name="Groth M."/>
            <person name="Szafranski K."/>
            <person name="Schliwa M."/>
        </authorList>
    </citation>
    <scope>NUCLEOTIDE SEQUENCE [LARGE SCALE GENOMIC DNA]</scope>
</reference>
<name>X6NHC8_RETFI</name>
<protein>
    <recommendedName>
        <fullName evidence="4">Prefoldin subunit 5</fullName>
    </recommendedName>
</protein>
<proteinExistence type="inferred from homology"/>
<dbReference type="EMBL" id="ASPP01008639">
    <property type="protein sequence ID" value="ETO25303.1"/>
    <property type="molecule type" value="Genomic_DNA"/>
</dbReference>
<gene>
    <name evidence="2" type="ORF">RFI_11838</name>
</gene>
<dbReference type="InterPro" id="IPR011599">
    <property type="entry name" value="PFD_alpha_archaea"/>
</dbReference>
<evidence type="ECO:0000313" key="2">
    <source>
        <dbReference type="EMBL" id="ETO25303.1"/>
    </source>
</evidence>
<dbReference type="GO" id="GO:1990114">
    <property type="term" value="P:RNA polymerase II core complex assembly"/>
    <property type="evidence" value="ECO:0007669"/>
    <property type="project" value="TreeGrafter"/>
</dbReference>
<dbReference type="Gene3D" id="1.10.287.370">
    <property type="match status" value="1"/>
</dbReference>
<dbReference type="GO" id="GO:1990113">
    <property type="term" value="P:RNA polymerase I assembly"/>
    <property type="evidence" value="ECO:0007669"/>
    <property type="project" value="TreeGrafter"/>
</dbReference>
<comment type="caution">
    <text evidence="2">The sequence shown here is derived from an EMBL/GenBank/DDBJ whole genome shotgun (WGS) entry which is preliminary data.</text>
</comment>
<dbReference type="CDD" id="cd23157">
    <property type="entry name" value="Prefoldin_5"/>
    <property type="match status" value="1"/>
</dbReference>
<evidence type="ECO:0008006" key="4">
    <source>
        <dbReference type="Google" id="ProtNLM"/>
    </source>
</evidence>
<dbReference type="InterPro" id="IPR009053">
    <property type="entry name" value="Prefoldin"/>
</dbReference>
<dbReference type="PANTHER" id="PTHR12674:SF2">
    <property type="entry name" value="PREFOLDIN SUBUNIT 5"/>
    <property type="match status" value="1"/>
</dbReference>